<feature type="transmembrane region" description="Helical" evidence="7">
    <location>
        <begin position="367"/>
        <end position="388"/>
    </location>
</feature>
<feature type="transmembrane region" description="Helical" evidence="7">
    <location>
        <begin position="38"/>
        <end position="62"/>
    </location>
</feature>
<feature type="transmembrane region" description="Helical" evidence="7">
    <location>
        <begin position="260"/>
        <end position="280"/>
    </location>
</feature>
<name>A0A0W8FYX2_9ZZZZ</name>
<feature type="transmembrane region" description="Helical" evidence="7">
    <location>
        <begin position="408"/>
        <end position="429"/>
    </location>
</feature>
<dbReference type="PANTHER" id="PTHR43044">
    <property type="match status" value="1"/>
</dbReference>
<dbReference type="AlphaFoldDB" id="A0A0W8FYX2"/>
<proteinExistence type="inferred from homology"/>
<keyword evidence="3" id="KW-1003">Cell membrane</keyword>
<dbReference type="EMBL" id="LNQE01000562">
    <property type="protein sequence ID" value="KUG25977.1"/>
    <property type="molecule type" value="Genomic_DNA"/>
</dbReference>
<evidence type="ECO:0000256" key="6">
    <source>
        <dbReference type="ARBA" id="ARBA00023136"/>
    </source>
</evidence>
<keyword evidence="5 7" id="KW-1133">Transmembrane helix</keyword>
<gene>
    <name evidence="8" type="ORF">ASZ90_004193</name>
</gene>
<feature type="transmembrane region" description="Helical" evidence="7">
    <location>
        <begin position="114"/>
        <end position="139"/>
    </location>
</feature>
<feature type="transmembrane region" description="Helical" evidence="7">
    <location>
        <begin position="159"/>
        <end position="181"/>
    </location>
</feature>
<reference evidence="8" key="1">
    <citation type="journal article" date="2015" name="Proc. Natl. Acad. Sci. U.S.A.">
        <title>Networks of energetic and metabolic interactions define dynamics in microbial communities.</title>
        <authorList>
            <person name="Embree M."/>
            <person name="Liu J.K."/>
            <person name="Al-Bassam M.M."/>
            <person name="Zengler K."/>
        </authorList>
    </citation>
    <scope>NUCLEOTIDE SEQUENCE</scope>
</reference>
<feature type="transmembrane region" description="Helical" evidence="7">
    <location>
        <begin position="82"/>
        <end position="102"/>
    </location>
</feature>
<feature type="transmembrane region" description="Helical" evidence="7">
    <location>
        <begin position="342"/>
        <end position="360"/>
    </location>
</feature>
<protein>
    <submittedName>
        <fullName evidence="8">Molybdopterin oxidoreductase</fullName>
    </submittedName>
</protein>
<keyword evidence="4 7" id="KW-0812">Transmembrane</keyword>
<comment type="caution">
    <text evidence="8">The sequence shown here is derived from an EMBL/GenBank/DDBJ whole genome shotgun (WGS) entry which is preliminary data.</text>
</comment>
<feature type="transmembrane region" description="Helical" evidence="7">
    <location>
        <begin position="220"/>
        <end position="240"/>
    </location>
</feature>
<dbReference type="InterPro" id="IPR005614">
    <property type="entry name" value="NrfD-like"/>
</dbReference>
<evidence type="ECO:0000256" key="2">
    <source>
        <dbReference type="ARBA" id="ARBA00008929"/>
    </source>
</evidence>
<dbReference type="GO" id="GO:0005886">
    <property type="term" value="C:plasma membrane"/>
    <property type="evidence" value="ECO:0007669"/>
    <property type="project" value="UniProtKB-SubCell"/>
</dbReference>
<organism evidence="8">
    <name type="scientific">hydrocarbon metagenome</name>
    <dbReference type="NCBI Taxonomy" id="938273"/>
    <lineage>
        <taxon>unclassified sequences</taxon>
        <taxon>metagenomes</taxon>
        <taxon>ecological metagenomes</taxon>
    </lineage>
</organism>
<evidence type="ECO:0000256" key="5">
    <source>
        <dbReference type="ARBA" id="ARBA00022989"/>
    </source>
</evidence>
<evidence type="ECO:0000256" key="7">
    <source>
        <dbReference type="SAM" id="Phobius"/>
    </source>
</evidence>
<comment type="similarity">
    <text evidence="2">Belongs to the NrfD family.</text>
</comment>
<keyword evidence="6 7" id="KW-0472">Membrane</keyword>
<dbReference type="Pfam" id="PF03916">
    <property type="entry name" value="NrfD"/>
    <property type="match status" value="1"/>
</dbReference>
<evidence type="ECO:0000313" key="8">
    <source>
        <dbReference type="EMBL" id="KUG25977.1"/>
    </source>
</evidence>
<evidence type="ECO:0000256" key="1">
    <source>
        <dbReference type="ARBA" id="ARBA00004651"/>
    </source>
</evidence>
<feature type="transmembrane region" description="Helical" evidence="7">
    <location>
        <begin position="301"/>
        <end position="322"/>
    </location>
</feature>
<sequence>MQTVDYSQELAVIEKRPSLREIDEIISKPLETKPDKKYYLALSITVTMLMIGVVGLGLSFYYGTGLWGNNNPVGWGFPIVNFVFWVGIGHAGTLISAILFLFRQKWRTGIARFAEGMTIFAVMTAGIFPLIHVGRPWLAGYLFPYPNQHSLWVNFSSPLLWDVFAVSTYFTVSLIFWYVGLIPDFATLRDRTKNKIKKITYSIFSLGWRHSNRHWQHYEMVYLILAGFATPLVLSVHTIVSFDFAISIIPGWHTTIFPPYFVAGAVFSGFAMVQNVLIFIRKIFNFEHIITLDTLEKMNKIILLTGSMVGYAYAMEFFIAWYSGVQPEQFAFINRAFGPYAWAYWIMVTCNVVFPQLFWIKKIRRTIPVMFVIAVLVNVGMWFERFVITVTSLSRDYLPSSWAYYTPTLTDFAILIGSFGLFFTLMLLFTKTLPVVSIAEVKAVLEDAQPSHKDH</sequence>
<evidence type="ECO:0000256" key="3">
    <source>
        <dbReference type="ARBA" id="ARBA00022475"/>
    </source>
</evidence>
<evidence type="ECO:0000256" key="4">
    <source>
        <dbReference type="ARBA" id="ARBA00022692"/>
    </source>
</evidence>
<comment type="subcellular location">
    <subcellularLocation>
        <location evidence="1">Cell membrane</location>
        <topology evidence="1">Multi-pass membrane protein</topology>
    </subcellularLocation>
</comment>
<dbReference type="PANTHER" id="PTHR43044:SF2">
    <property type="entry name" value="POLYSULPHIDE REDUCTASE NRFD"/>
    <property type="match status" value="1"/>
</dbReference>
<accession>A0A0W8FYX2</accession>